<evidence type="ECO:0000313" key="4">
    <source>
        <dbReference type="Proteomes" id="UP001160483"/>
    </source>
</evidence>
<reference evidence="3" key="1">
    <citation type="submission" date="2021-11" db="EMBL/GenBank/DDBJ databases">
        <authorList>
            <person name="Islam A."/>
            <person name="Islam S."/>
            <person name="Flora M.S."/>
            <person name="Rahman M."/>
            <person name="Ziaur R.M."/>
            <person name="Epstein J.H."/>
            <person name="Hassan M."/>
            <person name="Klassen M."/>
            <person name="Woodard K."/>
            <person name="Webb A."/>
            <person name="Webby R.J."/>
            <person name="El Zowalaty M.E."/>
        </authorList>
    </citation>
    <scope>NUCLEOTIDE SEQUENCE</scope>
    <source>
        <strain evidence="3">Pbs3</strain>
    </source>
</reference>
<evidence type="ECO:0000256" key="1">
    <source>
        <dbReference type="SAM" id="MobiDB-lite"/>
    </source>
</evidence>
<dbReference type="AlphaFoldDB" id="A0AAU9KX59"/>
<dbReference type="InterPro" id="IPR036034">
    <property type="entry name" value="PDZ_sf"/>
</dbReference>
<dbReference type="InterPro" id="IPR001478">
    <property type="entry name" value="PDZ"/>
</dbReference>
<proteinExistence type="predicted"/>
<dbReference type="EMBL" id="CAKKTJ010000158">
    <property type="protein sequence ID" value="CAH0476757.1"/>
    <property type="molecule type" value="Genomic_DNA"/>
</dbReference>
<name>A0AAU9KX59_9STRA</name>
<feature type="domain" description="PDZ" evidence="2">
    <location>
        <begin position="239"/>
        <end position="319"/>
    </location>
</feature>
<dbReference type="SUPFAM" id="SSF50156">
    <property type="entry name" value="PDZ domain-like"/>
    <property type="match status" value="1"/>
</dbReference>
<organism evidence="3 4">
    <name type="scientific">Peronospora belbahrii</name>
    <dbReference type="NCBI Taxonomy" id="622444"/>
    <lineage>
        <taxon>Eukaryota</taxon>
        <taxon>Sar</taxon>
        <taxon>Stramenopiles</taxon>
        <taxon>Oomycota</taxon>
        <taxon>Peronosporomycetes</taxon>
        <taxon>Peronosporales</taxon>
        <taxon>Peronosporaceae</taxon>
        <taxon>Peronospora</taxon>
    </lineage>
</organism>
<comment type="caution">
    <text evidence="3">The sequence shown here is derived from an EMBL/GenBank/DDBJ whole genome shotgun (WGS) entry which is preliminary data.</text>
</comment>
<protein>
    <recommendedName>
        <fullName evidence="2">PDZ domain-containing protein</fullName>
    </recommendedName>
</protein>
<dbReference type="Proteomes" id="UP001160483">
    <property type="component" value="Unassembled WGS sequence"/>
</dbReference>
<dbReference type="Gene3D" id="2.30.42.10">
    <property type="match status" value="1"/>
</dbReference>
<evidence type="ECO:0000259" key="2">
    <source>
        <dbReference type="PROSITE" id="PS50106"/>
    </source>
</evidence>
<feature type="region of interest" description="Disordered" evidence="1">
    <location>
        <begin position="40"/>
        <end position="104"/>
    </location>
</feature>
<accession>A0AAU9KX59</accession>
<feature type="compositionally biased region" description="Low complexity" evidence="1">
    <location>
        <begin position="53"/>
        <end position="62"/>
    </location>
</feature>
<feature type="compositionally biased region" description="Basic and acidic residues" evidence="1">
    <location>
        <begin position="72"/>
        <end position="95"/>
    </location>
</feature>
<gene>
    <name evidence="3" type="ORF">PBS003_LOCUS3526</name>
</gene>
<sequence>MNVQVGSYHFGNRHSTSNATKTLKTWFPKTPIAAPLITHGKEKKQAPQRLESIESSAETITSQDDYGDDIEQEKIGVNRDGKNTDKDVKRNKFHENATSSLMKHDTNKHESSRIKEYYQYEIILWFGCSLDGVEFAFCDAASGYPYVEATNGNESLPGMWNIREGDFLVAVNECTTHNSAMSYESVMQIVSTCARPAVLLFRRPSMDELQQIPILKKRPTNEERLGRRRNRERLEKSLAYVIWRESDGPLGVSLKKQRGSLYPVVADMNRSSIIRRYANIGDPLISINQHDVYKLGNTQWMQLLKSAPKPLVLTFRRLCSPRNQKRERMLDL</sequence>
<dbReference type="PROSITE" id="PS50106">
    <property type="entry name" value="PDZ"/>
    <property type="match status" value="1"/>
</dbReference>
<evidence type="ECO:0000313" key="3">
    <source>
        <dbReference type="EMBL" id="CAH0476757.1"/>
    </source>
</evidence>